<evidence type="ECO:0000256" key="10">
    <source>
        <dbReference type="ARBA" id="ARBA00022927"/>
    </source>
</evidence>
<dbReference type="PANTHER" id="PTHR12888">
    <property type="entry name" value="PEROXISOME ASSEMBLY PROTEIN 12 PEROXIN-12"/>
    <property type="match status" value="1"/>
</dbReference>
<keyword evidence="18" id="KW-1185">Reference proteome</keyword>
<dbReference type="InterPro" id="IPR006845">
    <property type="entry name" value="Pex_N"/>
</dbReference>
<evidence type="ECO:0000256" key="12">
    <source>
        <dbReference type="ARBA" id="ARBA00023136"/>
    </source>
</evidence>
<dbReference type="PIRSF" id="PIRSF038074">
    <property type="entry name" value="Peroxisome_assembly_p12"/>
    <property type="match status" value="1"/>
</dbReference>
<dbReference type="PANTHER" id="PTHR12888:SF0">
    <property type="entry name" value="PEROXISOME ASSEMBLY PROTEIN 12"/>
    <property type="match status" value="1"/>
</dbReference>
<dbReference type="AlphaFoldDB" id="A0AAV0BN69"/>
<keyword evidence="9" id="KW-0862">Zinc</keyword>
<proteinExistence type="inferred from homology"/>
<evidence type="ECO:0000256" key="3">
    <source>
        <dbReference type="ARBA" id="ARBA00008704"/>
    </source>
</evidence>
<reference evidence="17" key="1">
    <citation type="submission" date="2022-06" db="EMBL/GenBank/DDBJ databases">
        <authorList>
            <consortium name="SYNGENTA / RWTH Aachen University"/>
        </authorList>
    </citation>
    <scope>NUCLEOTIDE SEQUENCE</scope>
</reference>
<dbReference type="GO" id="GO:0006513">
    <property type="term" value="P:protein monoubiquitination"/>
    <property type="evidence" value="ECO:0007669"/>
    <property type="project" value="TreeGrafter"/>
</dbReference>
<dbReference type="GO" id="GO:0004842">
    <property type="term" value="F:ubiquitin-protein transferase activity"/>
    <property type="evidence" value="ECO:0007669"/>
    <property type="project" value="TreeGrafter"/>
</dbReference>
<keyword evidence="11" id="KW-1133">Transmembrane helix</keyword>
<keyword evidence="13" id="KW-0576">Peroxisome</keyword>
<gene>
    <name evidence="17" type="ORF">PPACK8108_LOCUS22816</name>
</gene>
<comment type="caution">
    <text evidence="17">The sequence shown here is derived from an EMBL/GenBank/DDBJ whole genome shotgun (WGS) entry which is preliminary data.</text>
</comment>
<keyword evidence="12" id="KW-0472">Membrane</keyword>
<comment type="pathway">
    <text evidence="2">Protein modification; protein ubiquitination.</text>
</comment>
<evidence type="ECO:0000256" key="7">
    <source>
        <dbReference type="ARBA" id="ARBA00022723"/>
    </source>
</evidence>
<comment type="subcellular location">
    <subcellularLocation>
        <location evidence="1">Peroxisome membrane</location>
        <topology evidence="1">Multi-pass membrane protein</topology>
    </subcellularLocation>
</comment>
<comment type="subunit">
    <text evidence="15">Component of the PEX2-PEX10-PEX12 retrotranslocation channel, composed of PEX2, PEX10 and PEX12.</text>
</comment>
<dbReference type="GO" id="GO:0008270">
    <property type="term" value="F:zinc ion binding"/>
    <property type="evidence" value="ECO:0007669"/>
    <property type="project" value="UniProtKB-KW"/>
</dbReference>
<sequence>MSDMTDIDHEKPTFFELIAQEQVNDLLGPVIRYVTSIYAQRHPRYFLKILNHHDELFAISMLFIQRYYLRNWGASFAENFYGLRRQKLRKQRPVEIPHSVGQGKSSFHTERLVKRDIRLSLIFLVFTPYIRTKANELNERLTGGGSGASNLLEDDFDPLVRHINLDSELDDSFLKVFKNRFYKFFKVAYPYVNAIDELFRLIYSLRYLFDKTPYWRSALALIGIELRRVTANQQNRMRMRFNSRQPSILSRDSLTGDRPGLFLIISRILRLLITQTFESLKIVLPCSIFFFKFLEWWYSSSNTSRYRRLVEGSDKDRLQLIKPPKILKPKIEGVLGDNSGKILPIIKGNCPVCRMKLANSTALPSGWVCCYKCAHSYVSKFQRCPVTFYPSSLADLRKIIG</sequence>
<dbReference type="Pfam" id="PF04757">
    <property type="entry name" value="Pex2_Pex12"/>
    <property type="match status" value="1"/>
</dbReference>
<dbReference type="GO" id="GO:0016562">
    <property type="term" value="P:protein import into peroxisome matrix, receptor recycling"/>
    <property type="evidence" value="ECO:0007669"/>
    <property type="project" value="UniProtKB-ARBA"/>
</dbReference>
<evidence type="ECO:0000256" key="15">
    <source>
        <dbReference type="ARBA" id="ARBA00034505"/>
    </source>
</evidence>
<evidence type="ECO:0000256" key="6">
    <source>
        <dbReference type="ARBA" id="ARBA00022692"/>
    </source>
</evidence>
<keyword evidence="6" id="KW-0812">Transmembrane</keyword>
<dbReference type="CDD" id="cd16451">
    <property type="entry name" value="mRING_PEX12"/>
    <property type="match status" value="1"/>
</dbReference>
<evidence type="ECO:0000313" key="18">
    <source>
        <dbReference type="Proteomes" id="UP001153365"/>
    </source>
</evidence>
<evidence type="ECO:0000259" key="16">
    <source>
        <dbReference type="Pfam" id="PF04757"/>
    </source>
</evidence>
<evidence type="ECO:0000256" key="1">
    <source>
        <dbReference type="ARBA" id="ARBA00004585"/>
    </source>
</evidence>
<evidence type="ECO:0000256" key="2">
    <source>
        <dbReference type="ARBA" id="ARBA00004906"/>
    </source>
</evidence>
<evidence type="ECO:0000256" key="5">
    <source>
        <dbReference type="ARBA" id="ARBA00022448"/>
    </source>
</evidence>
<keyword evidence="10" id="KW-0653">Protein transport</keyword>
<name>A0AAV0BN69_PHAPC</name>
<dbReference type="EMBL" id="CALTRL010005923">
    <property type="protein sequence ID" value="CAH7687945.1"/>
    <property type="molecule type" value="Genomic_DNA"/>
</dbReference>
<feature type="domain" description="Pex N-terminal" evidence="16">
    <location>
        <begin position="20"/>
        <end position="300"/>
    </location>
</feature>
<evidence type="ECO:0000256" key="14">
    <source>
        <dbReference type="ARBA" id="ARBA00029692"/>
    </source>
</evidence>
<evidence type="ECO:0000256" key="9">
    <source>
        <dbReference type="ARBA" id="ARBA00022833"/>
    </source>
</evidence>
<comment type="similarity">
    <text evidence="3">Belongs to the pex2/pex10/pex12 family.</text>
</comment>
<organism evidence="17 18">
    <name type="scientific">Phakopsora pachyrhizi</name>
    <name type="common">Asian soybean rust disease fungus</name>
    <dbReference type="NCBI Taxonomy" id="170000"/>
    <lineage>
        <taxon>Eukaryota</taxon>
        <taxon>Fungi</taxon>
        <taxon>Dikarya</taxon>
        <taxon>Basidiomycota</taxon>
        <taxon>Pucciniomycotina</taxon>
        <taxon>Pucciniomycetes</taxon>
        <taxon>Pucciniales</taxon>
        <taxon>Phakopsoraceae</taxon>
        <taxon>Phakopsora</taxon>
    </lineage>
</organism>
<dbReference type="InterPro" id="IPR017375">
    <property type="entry name" value="PEX12"/>
</dbReference>
<dbReference type="SUPFAM" id="SSF57850">
    <property type="entry name" value="RING/U-box"/>
    <property type="match status" value="1"/>
</dbReference>
<evidence type="ECO:0000256" key="8">
    <source>
        <dbReference type="ARBA" id="ARBA00022771"/>
    </source>
</evidence>
<keyword evidence="7" id="KW-0479">Metal-binding</keyword>
<keyword evidence="8" id="KW-0863">Zinc-finger</keyword>
<accession>A0AAV0BN69</accession>
<evidence type="ECO:0000256" key="11">
    <source>
        <dbReference type="ARBA" id="ARBA00022989"/>
    </source>
</evidence>
<evidence type="ECO:0000256" key="13">
    <source>
        <dbReference type="ARBA" id="ARBA00023140"/>
    </source>
</evidence>
<evidence type="ECO:0000313" key="17">
    <source>
        <dbReference type="EMBL" id="CAH7687945.1"/>
    </source>
</evidence>
<dbReference type="GO" id="GO:0005778">
    <property type="term" value="C:peroxisomal membrane"/>
    <property type="evidence" value="ECO:0007669"/>
    <property type="project" value="UniProtKB-SubCell"/>
</dbReference>
<dbReference type="Proteomes" id="UP001153365">
    <property type="component" value="Unassembled WGS sequence"/>
</dbReference>
<keyword evidence="5" id="KW-0813">Transport</keyword>
<dbReference type="GO" id="GO:1990429">
    <property type="term" value="C:peroxisomal importomer complex"/>
    <property type="evidence" value="ECO:0007669"/>
    <property type="project" value="TreeGrafter"/>
</dbReference>
<protein>
    <recommendedName>
        <fullName evidence="4">Peroxisome assembly protein 12</fullName>
    </recommendedName>
    <alternativeName>
        <fullName evidence="14">Peroxin-12</fullName>
    </alternativeName>
</protein>
<evidence type="ECO:0000256" key="4">
    <source>
        <dbReference type="ARBA" id="ARBA00018980"/>
    </source>
</evidence>